<evidence type="ECO:0008006" key="5">
    <source>
        <dbReference type="Google" id="ProtNLM"/>
    </source>
</evidence>
<dbReference type="EMBL" id="WITK01000015">
    <property type="protein sequence ID" value="MQW92633.1"/>
    <property type="molecule type" value="Genomic_DNA"/>
</dbReference>
<dbReference type="Gene3D" id="3.40.50.2000">
    <property type="entry name" value="Glycogen Phosphorylase B"/>
    <property type="match status" value="1"/>
</dbReference>
<organism evidence="1 4">
    <name type="scientific">Acinetobacter wanghuae</name>
    <dbReference type="NCBI Taxonomy" id="2662362"/>
    <lineage>
        <taxon>Bacteria</taxon>
        <taxon>Pseudomonadati</taxon>
        <taxon>Pseudomonadota</taxon>
        <taxon>Gammaproteobacteria</taxon>
        <taxon>Moraxellales</taxon>
        <taxon>Moraxellaceae</taxon>
        <taxon>Acinetobacter</taxon>
    </lineage>
</organism>
<sequence>MSKRNFIKSLLLIRDNDFIFLNWFENQIVKNTKFSILGFLKVFLVFLLCRISLGKFVYVKHNNYPHNCSENDILKAKWAISVFERMANIVVVHSLTELNSNRAYVPHPLYENISDSNLINGGNSYIIFGRIVPYKKIEKVIEIFPSNKKLIIAGICQDSEYLNKLVKISEYKTNIEIIPKFLTQNEVKSLVEKSAGMLITHNDDDMIVSGSFFYAMTLRSKVYALETPFFKWAEEKMGSKYIETFPTLKDLGDILTKPSSSKQEGNLTMIDLFGETAMNESLYSLFNGE</sequence>
<proteinExistence type="predicted"/>
<evidence type="ECO:0000313" key="1">
    <source>
        <dbReference type="EMBL" id="MQW92633.1"/>
    </source>
</evidence>
<evidence type="ECO:0000313" key="4">
    <source>
        <dbReference type="Proteomes" id="UP000480556"/>
    </source>
</evidence>
<accession>A0A5Q0P7R1</accession>
<name>A0A5Q0P7R1_9GAMM</name>
<dbReference type="SUPFAM" id="SSF53756">
    <property type="entry name" value="UDP-Glycosyltransferase/glycogen phosphorylase"/>
    <property type="match status" value="1"/>
</dbReference>
<evidence type="ECO:0000313" key="2">
    <source>
        <dbReference type="EMBL" id="QGA12191.1"/>
    </source>
</evidence>
<dbReference type="AlphaFoldDB" id="A0A5Q0P7R1"/>
<gene>
    <name evidence="2" type="ORF">GFH30_12850</name>
    <name evidence="1" type="ORF">GHJ48_09575</name>
</gene>
<dbReference type="Proteomes" id="UP000480556">
    <property type="component" value="Unassembled WGS sequence"/>
</dbReference>
<keyword evidence="3" id="KW-1185">Reference proteome</keyword>
<dbReference type="RefSeq" id="WP_153373176.1">
    <property type="nucleotide sequence ID" value="NZ_CP045650.1"/>
</dbReference>
<evidence type="ECO:0000313" key="3">
    <source>
        <dbReference type="Proteomes" id="UP000327478"/>
    </source>
</evidence>
<dbReference type="EMBL" id="CP045650">
    <property type="protein sequence ID" value="QGA12191.1"/>
    <property type="molecule type" value="Genomic_DNA"/>
</dbReference>
<dbReference type="Proteomes" id="UP000327478">
    <property type="component" value="Chromosome"/>
</dbReference>
<reference evidence="3 4" key="1">
    <citation type="submission" date="2019-10" db="EMBL/GenBank/DDBJ databases">
        <authorList>
            <person name="Dong K."/>
        </authorList>
    </citation>
    <scope>NUCLEOTIDE SEQUENCE [LARGE SCALE GENOMIC DNA]</scope>
    <source>
        <strain evidence="3">dk386</strain>
        <strain evidence="2">Dk386</strain>
        <strain evidence="1">Dk771</strain>
        <strain evidence="4">dk771</strain>
    </source>
</reference>
<protein>
    <recommendedName>
        <fullName evidence="5">Glycosyltransferase</fullName>
    </recommendedName>
</protein>